<proteinExistence type="inferred from homology"/>
<evidence type="ECO:0000256" key="4">
    <source>
        <dbReference type="ARBA" id="ARBA00023002"/>
    </source>
</evidence>
<protein>
    <recommendedName>
        <fullName evidence="7">FAD-binding domain-containing protein</fullName>
    </recommendedName>
</protein>
<keyword evidence="2" id="KW-0285">Flavoprotein</keyword>
<dbReference type="SUPFAM" id="SSF51905">
    <property type="entry name" value="FAD/NAD(P)-binding domain"/>
    <property type="match status" value="1"/>
</dbReference>
<accession>A0ABR3WB48</accession>
<evidence type="ECO:0000256" key="2">
    <source>
        <dbReference type="ARBA" id="ARBA00022630"/>
    </source>
</evidence>
<comment type="similarity">
    <text evidence="1">Belongs to the paxM FAD-dependent monooxygenase family.</text>
</comment>
<organism evidence="8 9">
    <name type="scientific">Diaporthe australafricana</name>
    <dbReference type="NCBI Taxonomy" id="127596"/>
    <lineage>
        <taxon>Eukaryota</taxon>
        <taxon>Fungi</taxon>
        <taxon>Dikarya</taxon>
        <taxon>Ascomycota</taxon>
        <taxon>Pezizomycotina</taxon>
        <taxon>Sordariomycetes</taxon>
        <taxon>Sordariomycetidae</taxon>
        <taxon>Diaporthales</taxon>
        <taxon>Diaporthaceae</taxon>
        <taxon>Diaporthe</taxon>
    </lineage>
</organism>
<keyword evidence="6" id="KW-1133">Transmembrane helix</keyword>
<evidence type="ECO:0000256" key="6">
    <source>
        <dbReference type="SAM" id="Phobius"/>
    </source>
</evidence>
<keyword evidence="3" id="KW-0274">FAD</keyword>
<evidence type="ECO:0000313" key="9">
    <source>
        <dbReference type="Proteomes" id="UP001583177"/>
    </source>
</evidence>
<keyword evidence="6" id="KW-0472">Membrane</keyword>
<keyword evidence="5" id="KW-0503">Monooxygenase</keyword>
<name>A0ABR3WB48_9PEZI</name>
<dbReference type="Gene3D" id="3.50.50.60">
    <property type="entry name" value="FAD/NAD(P)-binding domain"/>
    <property type="match status" value="1"/>
</dbReference>
<keyword evidence="9" id="KW-1185">Reference proteome</keyword>
<feature type="transmembrane region" description="Helical" evidence="6">
    <location>
        <begin position="21"/>
        <end position="43"/>
    </location>
</feature>
<dbReference type="PRINTS" id="PR00420">
    <property type="entry name" value="RNGMNOXGNASE"/>
</dbReference>
<evidence type="ECO:0000256" key="5">
    <source>
        <dbReference type="ARBA" id="ARBA00023033"/>
    </source>
</evidence>
<keyword evidence="6" id="KW-0812">Transmembrane</keyword>
<dbReference type="EMBL" id="JAWRVE010000111">
    <property type="protein sequence ID" value="KAL1857585.1"/>
    <property type="molecule type" value="Genomic_DNA"/>
</dbReference>
<feature type="domain" description="FAD-binding" evidence="7">
    <location>
        <begin position="21"/>
        <end position="239"/>
    </location>
</feature>
<dbReference type="InterPro" id="IPR002938">
    <property type="entry name" value="FAD-bd"/>
</dbReference>
<comment type="caution">
    <text evidence="8">The sequence shown here is derived from an EMBL/GenBank/DDBJ whole genome shotgun (WGS) entry which is preliminary data.</text>
</comment>
<dbReference type="InterPro" id="IPR050493">
    <property type="entry name" value="FAD-dep_Monooxygenase_BioMet"/>
</dbReference>
<dbReference type="PANTHER" id="PTHR13789:SF242">
    <property type="entry name" value="FAD-BINDING DOMAIN-CONTAINING PROTEIN"/>
    <property type="match status" value="1"/>
</dbReference>
<dbReference type="PANTHER" id="PTHR13789">
    <property type="entry name" value="MONOOXYGENASE"/>
    <property type="match status" value="1"/>
</dbReference>
<gene>
    <name evidence="8" type="ORF">Daus18300_010225</name>
</gene>
<dbReference type="Pfam" id="PF01494">
    <property type="entry name" value="FAD_binding_3"/>
    <property type="match status" value="1"/>
</dbReference>
<evidence type="ECO:0000259" key="7">
    <source>
        <dbReference type="Pfam" id="PF01494"/>
    </source>
</evidence>
<evidence type="ECO:0000256" key="3">
    <source>
        <dbReference type="ARBA" id="ARBA00022827"/>
    </source>
</evidence>
<evidence type="ECO:0000256" key="1">
    <source>
        <dbReference type="ARBA" id="ARBA00007992"/>
    </source>
</evidence>
<keyword evidence="4" id="KW-0560">Oxidoreductase</keyword>
<reference evidence="8 9" key="1">
    <citation type="journal article" date="2024" name="IMA Fungus">
        <title>IMA Genome - F19 : A genome assembly and annotation guide to empower mycologists, including annotated draft genome sequences of Ceratocystis pirilliformis, Diaporthe australafricana, Fusarium ophioides, Paecilomyces lecythidis, and Sporothrix stenoceras.</title>
        <authorList>
            <person name="Aylward J."/>
            <person name="Wilson A.M."/>
            <person name="Visagie C.M."/>
            <person name="Spraker J."/>
            <person name="Barnes I."/>
            <person name="Buitendag C."/>
            <person name="Ceriani C."/>
            <person name="Del Mar Angel L."/>
            <person name="du Plessis D."/>
            <person name="Fuchs T."/>
            <person name="Gasser K."/>
            <person name="Kramer D."/>
            <person name="Li W."/>
            <person name="Munsamy K."/>
            <person name="Piso A."/>
            <person name="Price J.L."/>
            <person name="Sonnekus B."/>
            <person name="Thomas C."/>
            <person name="van der Nest A."/>
            <person name="van Dijk A."/>
            <person name="van Heerden A."/>
            <person name="van Vuuren N."/>
            <person name="Yilmaz N."/>
            <person name="Duong T.A."/>
            <person name="van der Merwe N.A."/>
            <person name="Wingfield M.J."/>
            <person name="Wingfield B.D."/>
        </authorList>
    </citation>
    <scope>NUCLEOTIDE SEQUENCE [LARGE SCALE GENOMIC DNA]</scope>
    <source>
        <strain evidence="8 9">CMW 18300</strain>
    </source>
</reference>
<evidence type="ECO:0000313" key="8">
    <source>
        <dbReference type="EMBL" id="KAL1857585.1"/>
    </source>
</evidence>
<dbReference type="SUPFAM" id="SSF54373">
    <property type="entry name" value="FAD-linked reductases, C-terminal domain"/>
    <property type="match status" value="1"/>
</dbReference>
<sequence length="482" mass="53729">MALWDNVQVQEKVHRDESSKLHVIIVGGGLGGLGAAIATLLAGHDVTVLEAASEIGEVGAGIQVLPNSARVLFSWGLKDALEPYATKPTQCNFIGWRGNRLSEMDYVAYASASGAPFWDFYRMNLHNCLLERAVELGAKLVTNARATDFTVNPIQSMSTVICADGRTFEADLVVGADGINSNLREMFLGREDPPIPTGDLAYRLMLNTEEMRKDPDLRELVEEPQVNYWVGPAKHAVNYVLRGKKASSQDYTKDPNLLFNMVLLVPDDMPAGANTLEGNIEEMRAHFADWDPRIPKLLSMCDSVLKWRLMIRPGLEPTWSHPSGSFTMLGDAVHATLPYLASGAGMALEDAGVLGLCLGRLEGKSPAEKRKALDVYEACRRERTEEVVRRGTYNQWIYHLEDGDEQRDRDAKFKMFGESDRKWLGEKNPVLHAAQETGDDPFPWRYHGVGRWLLTYDMWRDVAAKWSRSEGSEAVSMEAARL</sequence>
<dbReference type="InterPro" id="IPR036188">
    <property type="entry name" value="FAD/NAD-bd_sf"/>
</dbReference>
<dbReference type="Proteomes" id="UP001583177">
    <property type="component" value="Unassembled WGS sequence"/>
</dbReference>